<feature type="compositionally biased region" description="Polar residues" evidence="1">
    <location>
        <begin position="100"/>
        <end position="117"/>
    </location>
</feature>
<reference evidence="2" key="1">
    <citation type="submission" date="2018-05" db="EMBL/GenBank/DDBJ databases">
        <authorList>
            <person name="Lanie J.A."/>
            <person name="Ng W.-L."/>
            <person name="Kazmierczak K.M."/>
            <person name="Andrzejewski T.M."/>
            <person name="Davidsen T.M."/>
            <person name="Wayne K.J."/>
            <person name="Tettelin H."/>
            <person name="Glass J.I."/>
            <person name="Rusch D."/>
            <person name="Podicherti R."/>
            <person name="Tsui H.-C.T."/>
            <person name="Winkler M.E."/>
        </authorList>
    </citation>
    <scope>NUCLEOTIDE SEQUENCE</scope>
</reference>
<feature type="region of interest" description="Disordered" evidence="1">
    <location>
        <begin position="13"/>
        <end position="38"/>
    </location>
</feature>
<accession>A0A382PGI7</accession>
<protein>
    <submittedName>
        <fullName evidence="2">Uncharacterized protein</fullName>
    </submittedName>
</protein>
<sequence>MSVTSCAWTQPLEGSTSVDRIPDTMGLPDPCDNPTTRMWGPSDELGNLNYLTPERVRENLALIRTGRIYNLAHILEPGQMGFSAFFDFKSNLGEWPGEGASNTISNNEETLGESTYNPDRKGVLQFEIGTQLDGFNHFTQGGLTYNCFDTRDPAGHLLPEGDPGSLPKGNPGGDYVFRGHKKNGIEKVGTIIARAILIDVGQMLREKE</sequence>
<gene>
    <name evidence="2" type="ORF">METZ01_LOCUS324764</name>
</gene>
<name>A0A382PGI7_9ZZZZ</name>
<organism evidence="2">
    <name type="scientific">marine metagenome</name>
    <dbReference type="NCBI Taxonomy" id="408172"/>
    <lineage>
        <taxon>unclassified sequences</taxon>
        <taxon>metagenomes</taxon>
        <taxon>ecological metagenomes</taxon>
    </lineage>
</organism>
<feature type="non-terminal residue" evidence="2">
    <location>
        <position position="208"/>
    </location>
</feature>
<dbReference type="PANTHER" id="PTHR34861:SF10">
    <property type="entry name" value="CYCLASE"/>
    <property type="match status" value="1"/>
</dbReference>
<feature type="region of interest" description="Disordered" evidence="1">
    <location>
        <begin position="99"/>
        <end position="118"/>
    </location>
</feature>
<evidence type="ECO:0000313" key="2">
    <source>
        <dbReference type="EMBL" id="SVC71910.1"/>
    </source>
</evidence>
<proteinExistence type="predicted"/>
<dbReference type="AlphaFoldDB" id="A0A382PGI7"/>
<evidence type="ECO:0000256" key="1">
    <source>
        <dbReference type="SAM" id="MobiDB-lite"/>
    </source>
</evidence>
<dbReference type="EMBL" id="UINC01106915">
    <property type="protein sequence ID" value="SVC71910.1"/>
    <property type="molecule type" value="Genomic_DNA"/>
</dbReference>
<dbReference type="PANTHER" id="PTHR34861">
    <property type="match status" value="1"/>
</dbReference>